<dbReference type="GO" id="GO:0016874">
    <property type="term" value="F:ligase activity"/>
    <property type="evidence" value="ECO:0007669"/>
    <property type="project" value="UniProtKB-KW"/>
</dbReference>
<gene>
    <name evidence="6" type="ORF">B4U80_05663</name>
</gene>
<evidence type="ECO:0000256" key="3">
    <source>
        <dbReference type="ARBA" id="ARBA00022833"/>
    </source>
</evidence>
<dbReference type="GO" id="GO:0061665">
    <property type="term" value="F:SUMO ligase activity"/>
    <property type="evidence" value="ECO:0007669"/>
    <property type="project" value="TreeGrafter"/>
</dbReference>
<keyword evidence="7" id="KW-1185">Reference proteome</keyword>
<dbReference type="PANTHER" id="PTHR10782:SF4">
    <property type="entry name" value="TONALLI, ISOFORM E"/>
    <property type="match status" value="1"/>
</dbReference>
<dbReference type="InterPro" id="IPR004181">
    <property type="entry name" value="Znf_MIZ"/>
</dbReference>
<feature type="domain" description="SP-RING-type" evidence="5">
    <location>
        <begin position="306"/>
        <end position="386"/>
    </location>
</feature>
<accession>A0A443SEE0</accession>
<evidence type="ECO:0000256" key="1">
    <source>
        <dbReference type="ARBA" id="ARBA00022723"/>
    </source>
</evidence>
<dbReference type="PANTHER" id="PTHR10782">
    <property type="entry name" value="ZINC FINGER MIZ DOMAIN-CONTAINING PROTEIN"/>
    <property type="match status" value="1"/>
</dbReference>
<dbReference type="VEuPathDB" id="VectorBase:LDEU006147"/>
<keyword evidence="1" id="KW-0479">Metal-binding</keyword>
<proteinExistence type="predicted"/>
<dbReference type="InterPro" id="IPR038654">
    <property type="entry name" value="PINIT_sf"/>
</dbReference>
<evidence type="ECO:0000313" key="7">
    <source>
        <dbReference type="Proteomes" id="UP000288716"/>
    </source>
</evidence>
<evidence type="ECO:0000256" key="4">
    <source>
        <dbReference type="PROSITE-ProRule" id="PRU00452"/>
    </source>
</evidence>
<dbReference type="GO" id="GO:0016925">
    <property type="term" value="P:protein sumoylation"/>
    <property type="evidence" value="ECO:0007669"/>
    <property type="project" value="TreeGrafter"/>
</dbReference>
<protein>
    <submittedName>
        <fullName evidence="6">E3 SUMO-protein ligase PIAS2-like isoform X4</fullName>
    </submittedName>
</protein>
<keyword evidence="6" id="KW-0436">Ligase</keyword>
<keyword evidence="2 4" id="KW-0863">Zinc-finger</keyword>
<dbReference type="PROSITE" id="PS51044">
    <property type="entry name" value="ZF_SP_RING"/>
    <property type="match status" value="1"/>
</dbReference>
<name>A0A443SEE0_9ACAR</name>
<dbReference type="Gene3D" id="3.30.40.10">
    <property type="entry name" value="Zinc/RING finger domain, C3HC4 (zinc finger)"/>
    <property type="match status" value="1"/>
</dbReference>
<dbReference type="InterPro" id="IPR013083">
    <property type="entry name" value="Znf_RING/FYVE/PHD"/>
</dbReference>
<dbReference type="Gene3D" id="2.60.120.780">
    <property type="entry name" value="PINIT domain"/>
    <property type="match status" value="1"/>
</dbReference>
<evidence type="ECO:0000313" key="6">
    <source>
        <dbReference type="EMBL" id="RWS25893.1"/>
    </source>
</evidence>
<dbReference type="GO" id="GO:0008270">
    <property type="term" value="F:zinc ion binding"/>
    <property type="evidence" value="ECO:0007669"/>
    <property type="project" value="UniProtKB-KW"/>
</dbReference>
<sequence>MNNSRSYVNSSFEGHFAPGYRLNQEPWSNYSNTAPEQRELPHQYDVVDMEESDSDSNEPETIHDTQYFNEFDTERLKQLRAETRRGRRKRQVERKRLIRDLQLHSFPPCIAASSADIPGLSSTSTSFANFGDPSSPYANNTKKLDFLPNALRFRTLLELLSPQVYLLKPGTESLFAFYLSPKALQLISQDFSVKEGFNHAVILRISQFEHNVDQFYDFFPSSIQITVNSEPLRLIGNKSEYIEMPIDITELLQPRNEVKLILQSYQSINVVLGVYFVQMLTVEKALLSFKLDCLWRSARREKEAESKLFSGDYGTVRLSLKCPLSKKRIATPCVGTDCNHFECFDLESFLKIHHRKFQWKCPICNQWMKTVVRDRFFTKVIENVSVNCTIVGLSQRGGPMIELAHEEQQLPPQPKPDKFPTEIINKQSFESSIIEDVFIELIK</sequence>
<reference evidence="6 7" key="1">
    <citation type="journal article" date="2018" name="Gigascience">
        <title>Genomes of trombidid mites reveal novel predicted allergens and laterally-transferred genes associated with secondary metabolism.</title>
        <authorList>
            <person name="Dong X."/>
            <person name="Chaisiri K."/>
            <person name="Xia D."/>
            <person name="Armstrong S.D."/>
            <person name="Fang Y."/>
            <person name="Donnelly M.J."/>
            <person name="Kadowaki T."/>
            <person name="McGarry J.W."/>
            <person name="Darby A.C."/>
            <person name="Makepeace B.L."/>
        </authorList>
    </citation>
    <scope>NUCLEOTIDE SEQUENCE [LARGE SCALE GENOMIC DNA]</scope>
    <source>
        <strain evidence="6">UoL-UT</strain>
    </source>
</reference>
<dbReference type="CDD" id="cd16650">
    <property type="entry name" value="SP-RING_PIAS-like"/>
    <property type="match status" value="1"/>
</dbReference>
<comment type="caution">
    <text evidence="6">The sequence shown here is derived from an EMBL/GenBank/DDBJ whole genome shotgun (WGS) entry which is preliminary data.</text>
</comment>
<dbReference type="Proteomes" id="UP000288716">
    <property type="component" value="Unassembled WGS sequence"/>
</dbReference>
<evidence type="ECO:0000259" key="5">
    <source>
        <dbReference type="PROSITE" id="PS51044"/>
    </source>
</evidence>
<organism evidence="6 7">
    <name type="scientific">Leptotrombidium deliense</name>
    <dbReference type="NCBI Taxonomy" id="299467"/>
    <lineage>
        <taxon>Eukaryota</taxon>
        <taxon>Metazoa</taxon>
        <taxon>Ecdysozoa</taxon>
        <taxon>Arthropoda</taxon>
        <taxon>Chelicerata</taxon>
        <taxon>Arachnida</taxon>
        <taxon>Acari</taxon>
        <taxon>Acariformes</taxon>
        <taxon>Trombidiformes</taxon>
        <taxon>Prostigmata</taxon>
        <taxon>Anystina</taxon>
        <taxon>Parasitengona</taxon>
        <taxon>Trombiculoidea</taxon>
        <taxon>Trombiculidae</taxon>
        <taxon>Leptotrombidium</taxon>
    </lineage>
</organism>
<keyword evidence="3" id="KW-0862">Zinc</keyword>
<dbReference type="AlphaFoldDB" id="A0A443SEE0"/>
<dbReference type="Pfam" id="PF02891">
    <property type="entry name" value="zf-MIZ"/>
    <property type="match status" value="1"/>
</dbReference>
<dbReference type="STRING" id="299467.A0A443SEE0"/>
<dbReference type="OrthoDB" id="6510781at2759"/>
<evidence type="ECO:0000256" key="2">
    <source>
        <dbReference type="ARBA" id="ARBA00022771"/>
    </source>
</evidence>
<dbReference type="GO" id="GO:0000785">
    <property type="term" value="C:chromatin"/>
    <property type="evidence" value="ECO:0007669"/>
    <property type="project" value="TreeGrafter"/>
</dbReference>
<dbReference type="EMBL" id="NCKV01003274">
    <property type="protein sequence ID" value="RWS25893.1"/>
    <property type="molecule type" value="Genomic_DNA"/>
</dbReference>